<dbReference type="InterPro" id="IPR033647">
    <property type="entry name" value="Aar2_N"/>
</dbReference>
<gene>
    <name evidence="5" type="ORF">CEP52_012559</name>
</gene>
<dbReference type="Gene3D" id="2.60.34.20">
    <property type="match status" value="1"/>
</dbReference>
<dbReference type="PANTHER" id="PTHR12689">
    <property type="entry name" value="A1 CISTRON SPLICING FACTOR AAR2-RELATED"/>
    <property type="match status" value="1"/>
</dbReference>
<sequence length="519" mass="56856">MEGDAPPASDSSTSAGGRSVISVPAVGSHPPESLHLHQPADEVHVEEDDDLPPPLDPPVGQSEDAGSSIHKLGGGDVVLVLDLPEVFTVGYDSISFTAKHFGGVRDIPPGPHFFWVAHPGGLSTRCGIWIVTTAVNTVHVLQWDRFNEVLGDSVQAEARIQADNLDTIHSKLVPYHDPSAVNSASGDLSQASSEKNLKMWEQLTGRITKSVLNRVSGQHDNWAVHTGDRVKGSILMAAEIELDDSISNPLLKARELNFIFGQRSKTYSTDNTGADRTLEATDATPYILSLIDKADNDITPGDIVGEFQFSYVVGMHLGNDSCIQQWWHMLLKLFLRAYILPARRPDLAAAFIRSLTAQLSYSASWLDGSVLDYSDSQTRELRLALTVYKRRLDELLLGIGAQATPEQLDVGTAFAGLEAFVAGSLDWDLRGAYLRRGNVMMEDGEQVELEVADLAAEDERGEWAPEIVDLDESGRQLYSFVYFFSSKLRRRGPTKFSLPTIRVDGCILDQNTFPEVDGD</sequence>
<protein>
    <recommendedName>
        <fullName evidence="7">AAR2 protein</fullName>
    </recommendedName>
</protein>
<evidence type="ECO:0008006" key="7">
    <source>
        <dbReference type="Google" id="ProtNLM"/>
    </source>
</evidence>
<dbReference type="Pfam" id="PF05282">
    <property type="entry name" value="AAR2"/>
    <property type="match status" value="1"/>
</dbReference>
<feature type="compositionally biased region" description="Low complexity" evidence="2">
    <location>
        <begin position="1"/>
        <end position="17"/>
    </location>
</feature>
<evidence type="ECO:0000259" key="4">
    <source>
        <dbReference type="Pfam" id="PF20981"/>
    </source>
</evidence>
<evidence type="ECO:0000256" key="1">
    <source>
        <dbReference type="ARBA" id="ARBA00006281"/>
    </source>
</evidence>
<dbReference type="GO" id="GO:0000244">
    <property type="term" value="P:spliceosomal tri-snRNP complex assembly"/>
    <property type="evidence" value="ECO:0007669"/>
    <property type="project" value="TreeGrafter"/>
</dbReference>
<name>A0A428SXN9_9HYPO</name>
<organism evidence="5 6">
    <name type="scientific">Fusarium oligoseptatum</name>
    <dbReference type="NCBI Taxonomy" id="2604345"/>
    <lineage>
        <taxon>Eukaryota</taxon>
        <taxon>Fungi</taxon>
        <taxon>Dikarya</taxon>
        <taxon>Ascomycota</taxon>
        <taxon>Pezizomycotina</taxon>
        <taxon>Sordariomycetes</taxon>
        <taxon>Hypocreomycetidae</taxon>
        <taxon>Hypocreales</taxon>
        <taxon>Nectriaceae</taxon>
        <taxon>Fusarium</taxon>
        <taxon>Fusarium solani species complex</taxon>
    </lineage>
</organism>
<dbReference type="InterPro" id="IPR033648">
    <property type="entry name" value="AAR2_C"/>
</dbReference>
<accession>A0A428SXN9</accession>
<feature type="compositionally biased region" description="Basic and acidic residues" evidence="2">
    <location>
        <begin position="32"/>
        <end position="43"/>
    </location>
</feature>
<dbReference type="STRING" id="1325735.A0A428SXN9"/>
<dbReference type="AlphaFoldDB" id="A0A428SXN9"/>
<dbReference type="EMBL" id="NKCK01000165">
    <property type="protein sequence ID" value="RSL94562.1"/>
    <property type="molecule type" value="Genomic_DNA"/>
</dbReference>
<comment type="caution">
    <text evidence="5">The sequence shown here is derived from an EMBL/GenBank/DDBJ whole genome shotgun (WGS) entry which is preliminary data.</text>
</comment>
<dbReference type="CDD" id="cd13777">
    <property type="entry name" value="Aar2_N"/>
    <property type="match status" value="1"/>
</dbReference>
<evidence type="ECO:0000313" key="5">
    <source>
        <dbReference type="EMBL" id="RSL94562.1"/>
    </source>
</evidence>
<dbReference type="InterPro" id="IPR007946">
    <property type="entry name" value="AAR2"/>
</dbReference>
<evidence type="ECO:0000313" key="6">
    <source>
        <dbReference type="Proteomes" id="UP000287144"/>
    </source>
</evidence>
<dbReference type="CDD" id="cd13778">
    <property type="entry name" value="Aar2_C"/>
    <property type="match status" value="1"/>
</dbReference>
<keyword evidence="6" id="KW-1185">Reference proteome</keyword>
<feature type="domain" description="AAR2 C-terminal" evidence="3">
    <location>
        <begin position="262"/>
        <end position="429"/>
    </location>
</feature>
<dbReference type="Pfam" id="PF20981">
    <property type="entry name" value="AAR2_1st"/>
    <property type="match status" value="1"/>
</dbReference>
<dbReference type="Proteomes" id="UP000287144">
    <property type="component" value="Unassembled WGS sequence"/>
</dbReference>
<proteinExistence type="inferred from homology"/>
<reference evidence="5 6" key="1">
    <citation type="submission" date="2017-06" db="EMBL/GenBank/DDBJ databases">
        <title>Comparative genomic analysis of Ambrosia Fusariam Clade fungi.</title>
        <authorList>
            <person name="Stajich J.E."/>
            <person name="Carrillo J."/>
            <person name="Kijimoto T."/>
            <person name="Eskalen A."/>
            <person name="O'Donnell K."/>
            <person name="Kasson M."/>
        </authorList>
    </citation>
    <scope>NUCLEOTIDE SEQUENCE [LARGE SCALE GENOMIC DNA]</scope>
    <source>
        <strain evidence="5 6">NRRL62579</strain>
    </source>
</reference>
<feature type="domain" description="AAR2 N-terminal" evidence="4">
    <location>
        <begin position="75"/>
        <end position="217"/>
    </location>
</feature>
<comment type="similarity">
    <text evidence="1">Belongs to the AAR2 family.</text>
</comment>
<evidence type="ECO:0000256" key="2">
    <source>
        <dbReference type="SAM" id="MobiDB-lite"/>
    </source>
</evidence>
<evidence type="ECO:0000259" key="3">
    <source>
        <dbReference type="Pfam" id="PF05282"/>
    </source>
</evidence>
<feature type="region of interest" description="Disordered" evidence="2">
    <location>
        <begin position="1"/>
        <end position="68"/>
    </location>
</feature>
<dbReference type="InterPro" id="IPR038516">
    <property type="entry name" value="AAR2_N_sf"/>
</dbReference>
<dbReference type="PANTHER" id="PTHR12689:SF4">
    <property type="entry name" value="PROTEIN AAR2 HOMOLOG"/>
    <property type="match status" value="1"/>
</dbReference>
<dbReference type="InterPro" id="IPR038514">
    <property type="entry name" value="AAR2_C_sf"/>
</dbReference>
<dbReference type="Gene3D" id="1.25.40.550">
    <property type="entry name" value="Aar2, C-terminal domain-like"/>
    <property type="match status" value="1"/>
</dbReference>